<gene>
    <name evidence="3" type="ORF">OCV65_06970</name>
</gene>
<evidence type="ECO:0000313" key="3">
    <source>
        <dbReference type="EMBL" id="MCU6699970.1"/>
    </source>
</evidence>
<sequence>MNLSLKGKTAVVTGAAKGIGRSIAEKMAESGAAVGIIDFDKATGLAAQEEFTAKGYKCVFAAADVSNYESLVQAKQQLVDAFGKIDILVINAGVSRKHTIAEIEPAEWERVISINLSGSFYTVKAFYDCFADKKPEDEGRIIFVTSGSGITGTGGGAHYAASKSGQHGLMRTVSKEFGKNGVNVNAIAPRVIVTDLFDTLYPTEESKEQLMAKIPIGRFGYPEDIANLACFLAAPESSYIHGQIILMDGGRTL</sequence>
<evidence type="ECO:0000256" key="2">
    <source>
        <dbReference type="ARBA" id="ARBA00023221"/>
    </source>
</evidence>
<dbReference type="EMBL" id="JAOQJV010000007">
    <property type="protein sequence ID" value="MCU6699970.1"/>
    <property type="molecule type" value="Genomic_DNA"/>
</dbReference>
<organism evidence="3 4">
    <name type="scientific">Dorea ammoniilytica</name>
    <dbReference type="NCBI Taxonomy" id="2981788"/>
    <lineage>
        <taxon>Bacteria</taxon>
        <taxon>Bacillati</taxon>
        <taxon>Bacillota</taxon>
        <taxon>Clostridia</taxon>
        <taxon>Lachnospirales</taxon>
        <taxon>Lachnospiraceae</taxon>
        <taxon>Dorea</taxon>
    </lineage>
</organism>
<dbReference type="InterPro" id="IPR036291">
    <property type="entry name" value="NAD(P)-bd_dom_sf"/>
</dbReference>
<accession>A0ABT2S6U7</accession>
<dbReference type="RefSeq" id="WP_262581460.1">
    <property type="nucleotide sequence ID" value="NZ_JAOQJV010000007.1"/>
</dbReference>
<evidence type="ECO:0000256" key="1">
    <source>
        <dbReference type="ARBA" id="ARBA00006484"/>
    </source>
</evidence>
<protein>
    <submittedName>
        <fullName evidence="3">SDR family oxidoreductase</fullName>
    </submittedName>
</protein>
<comment type="similarity">
    <text evidence="1">Belongs to the short-chain dehydrogenases/reductases (SDR) family.</text>
</comment>
<keyword evidence="4" id="KW-1185">Reference proteome</keyword>
<keyword evidence="2" id="KW-0443">Lipid metabolism</keyword>
<dbReference type="InterPro" id="IPR002347">
    <property type="entry name" value="SDR_fam"/>
</dbReference>
<proteinExistence type="inferred from homology"/>
<dbReference type="Gene3D" id="3.40.50.720">
    <property type="entry name" value="NAD(P)-binding Rossmann-like Domain"/>
    <property type="match status" value="1"/>
</dbReference>
<dbReference type="PRINTS" id="PR00080">
    <property type="entry name" value="SDRFAMILY"/>
</dbReference>
<comment type="caution">
    <text evidence="3">The sequence shown here is derived from an EMBL/GenBank/DDBJ whole genome shotgun (WGS) entry which is preliminary data.</text>
</comment>
<dbReference type="PANTHER" id="PTHR42879:SF2">
    <property type="entry name" value="3-OXOACYL-[ACYL-CARRIER-PROTEIN] REDUCTASE FABG"/>
    <property type="match status" value="1"/>
</dbReference>
<reference evidence="3 4" key="1">
    <citation type="journal article" date="2021" name="ISME Commun">
        <title>Automated analysis of genomic sequences facilitates high-throughput and comprehensive description of bacteria.</title>
        <authorList>
            <person name="Hitch T.C.A."/>
        </authorList>
    </citation>
    <scope>NUCLEOTIDE SEQUENCE [LARGE SCALE GENOMIC DNA]</scope>
    <source>
        <strain evidence="3 4">Sanger_02</strain>
    </source>
</reference>
<dbReference type="Proteomes" id="UP001207605">
    <property type="component" value="Unassembled WGS sequence"/>
</dbReference>
<dbReference type="InterPro" id="IPR050259">
    <property type="entry name" value="SDR"/>
</dbReference>
<dbReference type="PRINTS" id="PR00081">
    <property type="entry name" value="GDHRDH"/>
</dbReference>
<dbReference type="Pfam" id="PF13561">
    <property type="entry name" value="adh_short_C2"/>
    <property type="match status" value="1"/>
</dbReference>
<dbReference type="PANTHER" id="PTHR42879">
    <property type="entry name" value="3-OXOACYL-(ACYL-CARRIER-PROTEIN) REDUCTASE"/>
    <property type="match status" value="1"/>
</dbReference>
<name>A0ABT2S6U7_9FIRM</name>
<evidence type="ECO:0000313" key="4">
    <source>
        <dbReference type="Proteomes" id="UP001207605"/>
    </source>
</evidence>
<dbReference type="SUPFAM" id="SSF51735">
    <property type="entry name" value="NAD(P)-binding Rossmann-fold domains"/>
    <property type="match status" value="1"/>
</dbReference>
<keyword evidence="2" id="KW-0753">Steroid metabolism</keyword>